<name>A0A6S7J0I9_PARCT</name>
<accession>A0A6S7J0I9</accession>
<gene>
    <name evidence="2" type="ORF">PACLA_8A041643</name>
</gene>
<evidence type="ECO:0000313" key="2">
    <source>
        <dbReference type="EMBL" id="CAB4011101.1"/>
    </source>
</evidence>
<dbReference type="Proteomes" id="UP001152795">
    <property type="component" value="Unassembled WGS sequence"/>
</dbReference>
<comment type="caution">
    <text evidence="2">The sequence shown here is derived from an EMBL/GenBank/DDBJ whole genome shotgun (WGS) entry which is preliminary data.</text>
</comment>
<evidence type="ECO:0000313" key="3">
    <source>
        <dbReference type="Proteomes" id="UP001152795"/>
    </source>
</evidence>
<organism evidence="2 3">
    <name type="scientific">Paramuricea clavata</name>
    <name type="common">Red gorgonian</name>
    <name type="synonym">Violescent sea-whip</name>
    <dbReference type="NCBI Taxonomy" id="317549"/>
    <lineage>
        <taxon>Eukaryota</taxon>
        <taxon>Metazoa</taxon>
        <taxon>Cnidaria</taxon>
        <taxon>Anthozoa</taxon>
        <taxon>Octocorallia</taxon>
        <taxon>Malacalcyonacea</taxon>
        <taxon>Plexauridae</taxon>
        <taxon>Paramuricea</taxon>
    </lineage>
</organism>
<dbReference type="AlphaFoldDB" id="A0A6S7J0I9"/>
<dbReference type="OrthoDB" id="6780543at2759"/>
<feature type="compositionally biased region" description="Basic and acidic residues" evidence="1">
    <location>
        <begin position="27"/>
        <end position="39"/>
    </location>
</feature>
<keyword evidence="3" id="KW-1185">Reference proteome</keyword>
<feature type="compositionally biased region" description="Polar residues" evidence="1">
    <location>
        <begin position="64"/>
        <end position="80"/>
    </location>
</feature>
<reference evidence="2" key="1">
    <citation type="submission" date="2020-04" db="EMBL/GenBank/DDBJ databases">
        <authorList>
            <person name="Alioto T."/>
            <person name="Alioto T."/>
            <person name="Gomez Garrido J."/>
        </authorList>
    </citation>
    <scope>NUCLEOTIDE SEQUENCE</scope>
    <source>
        <strain evidence="2">A484AB</strain>
    </source>
</reference>
<protein>
    <submittedName>
        <fullName evidence="2">Nucleolar 58 isoform X3</fullName>
    </submittedName>
</protein>
<feature type="non-terminal residue" evidence="2">
    <location>
        <position position="80"/>
    </location>
</feature>
<dbReference type="EMBL" id="CACRXK020007026">
    <property type="protein sequence ID" value="CAB4011101.1"/>
    <property type="molecule type" value="Genomic_DNA"/>
</dbReference>
<feature type="region of interest" description="Disordered" evidence="1">
    <location>
        <begin position="19"/>
        <end position="80"/>
    </location>
</feature>
<evidence type="ECO:0000256" key="1">
    <source>
        <dbReference type="SAM" id="MobiDB-lite"/>
    </source>
</evidence>
<sequence>MQSISKRLTTVLHDTLKKLSGTGKSVAKAEKYEMKDEVKGYNPATDSTLPTSSKKRKHEETVYTEETNGQPEGGINSQEL</sequence>
<proteinExistence type="predicted"/>